<keyword evidence="10" id="KW-0443">Lipid metabolism</keyword>
<dbReference type="GO" id="GO:0008499">
    <property type="term" value="F:N-acetyl-beta-D-glucosaminide beta-(1,3)-galactosyltransferase activity"/>
    <property type="evidence" value="ECO:0007669"/>
    <property type="project" value="TreeGrafter"/>
</dbReference>
<evidence type="ECO:0000256" key="14">
    <source>
        <dbReference type="RuleBase" id="RU363063"/>
    </source>
</evidence>
<dbReference type="FunFam" id="3.90.550.50:FF:000001">
    <property type="entry name" value="Hexosyltransferase"/>
    <property type="match status" value="1"/>
</dbReference>
<accession>A0A8D2LKY8</accession>
<dbReference type="AlphaFoldDB" id="A0A8D2LKY8"/>
<evidence type="ECO:0000256" key="4">
    <source>
        <dbReference type="ARBA" id="ARBA00022676"/>
    </source>
</evidence>
<comment type="similarity">
    <text evidence="3 14">Belongs to the glycosyltransferase 31 family.</text>
</comment>
<dbReference type="PANTHER" id="PTHR11214:SF265">
    <property type="entry name" value="BETA-1,3-GALACTOSYLTRANSFERASE 5"/>
    <property type="match status" value="1"/>
</dbReference>
<evidence type="ECO:0000256" key="3">
    <source>
        <dbReference type="ARBA" id="ARBA00008661"/>
    </source>
</evidence>
<evidence type="ECO:0000313" key="16">
    <source>
        <dbReference type="Proteomes" id="UP000694545"/>
    </source>
</evidence>
<dbReference type="GO" id="GO:0006629">
    <property type="term" value="P:lipid metabolic process"/>
    <property type="evidence" value="ECO:0007669"/>
    <property type="project" value="UniProtKB-KW"/>
</dbReference>
<comment type="pathway">
    <text evidence="2">Protein modification; protein glycosylation.</text>
</comment>
<keyword evidence="16" id="KW-1185">Reference proteome</keyword>
<keyword evidence="4 14" id="KW-0328">Glycosyltransferase</keyword>
<evidence type="ECO:0000256" key="7">
    <source>
        <dbReference type="ARBA" id="ARBA00022968"/>
    </source>
</evidence>
<organism evidence="15 16">
    <name type="scientific">Varanus komodoensis</name>
    <name type="common">Komodo dragon</name>
    <dbReference type="NCBI Taxonomy" id="61221"/>
    <lineage>
        <taxon>Eukaryota</taxon>
        <taxon>Metazoa</taxon>
        <taxon>Chordata</taxon>
        <taxon>Craniata</taxon>
        <taxon>Vertebrata</taxon>
        <taxon>Euteleostomi</taxon>
        <taxon>Lepidosauria</taxon>
        <taxon>Squamata</taxon>
        <taxon>Bifurcata</taxon>
        <taxon>Unidentata</taxon>
        <taxon>Episquamata</taxon>
        <taxon>Toxicofera</taxon>
        <taxon>Anguimorpha</taxon>
        <taxon>Paleoanguimorpha</taxon>
        <taxon>Varanoidea</taxon>
        <taxon>Varanidae</taxon>
        <taxon>Varanus</taxon>
    </lineage>
</organism>
<keyword evidence="6" id="KW-0812">Transmembrane</keyword>
<evidence type="ECO:0000256" key="5">
    <source>
        <dbReference type="ARBA" id="ARBA00022679"/>
    </source>
</evidence>
<reference evidence="15" key="1">
    <citation type="submission" date="2025-08" db="UniProtKB">
        <authorList>
            <consortium name="Ensembl"/>
        </authorList>
    </citation>
    <scope>IDENTIFICATION</scope>
</reference>
<dbReference type="Proteomes" id="UP000694545">
    <property type="component" value="Unplaced"/>
</dbReference>
<dbReference type="OMA" id="NCSAMRT"/>
<comment type="subcellular location">
    <subcellularLocation>
        <location evidence="1 14">Golgi apparatus membrane</location>
        <topology evidence="1 14">Single-pass type II membrane protein</topology>
    </subcellularLocation>
</comment>
<dbReference type="Pfam" id="PF01762">
    <property type="entry name" value="Galactosyl_T"/>
    <property type="match status" value="1"/>
</dbReference>
<dbReference type="EC" id="2.4.1.-" evidence="14"/>
<name>A0A8D2LKY8_VARKO</name>
<dbReference type="Ensembl" id="ENSVKKT00000023774.1">
    <property type="protein sequence ID" value="ENSVKKP00000023197.1"/>
    <property type="gene ID" value="ENSVKKG00000015398.1"/>
</dbReference>
<proteinExistence type="inferred from homology"/>
<keyword evidence="8" id="KW-1133">Transmembrane helix</keyword>
<sequence length="317" mass="36414">MESKRKVFLCTVALALACFVLSILLNSSDIYPSSQKVIPIFKRKNEDFLKLPEKDCSKNTPFLVILVTSRLDDVKARMAIRKTWGKERVIDDKLVVTYFLLGTNLETHDQIIVITENILYNDIIQKDFLDTYNNLTLKTLMGLEWIHKFCPQSTFVMKTDSDMFVNPYYLIELLLKRNSTTGLFTGAINMHAYPIRDPNSKWYVNEMEYPGQNYPPFCSGTGYVLSTDVARQVHIVSKRVPFLKLEDVFVALCLSELKIVPEELHSEPVFFASQVPFSPCRYMNIVTSHHNTPQQILFTMEEECPDGVGSNNSRLDL</sequence>
<keyword evidence="12" id="KW-0325">Glycoprotein</keyword>
<protein>
    <recommendedName>
        <fullName evidence="14">Hexosyltransferase</fullName>
        <ecNumber evidence="14">2.4.1.-</ecNumber>
    </recommendedName>
</protein>
<evidence type="ECO:0000256" key="12">
    <source>
        <dbReference type="ARBA" id="ARBA00023180"/>
    </source>
</evidence>
<evidence type="ECO:0000256" key="1">
    <source>
        <dbReference type="ARBA" id="ARBA00004323"/>
    </source>
</evidence>
<dbReference type="GO" id="GO:0006493">
    <property type="term" value="P:protein O-linked glycosylation"/>
    <property type="evidence" value="ECO:0007669"/>
    <property type="project" value="TreeGrafter"/>
</dbReference>
<evidence type="ECO:0000256" key="13">
    <source>
        <dbReference type="ARBA" id="ARBA00048834"/>
    </source>
</evidence>
<keyword evidence="11" id="KW-0472">Membrane</keyword>
<evidence type="ECO:0000256" key="2">
    <source>
        <dbReference type="ARBA" id="ARBA00004922"/>
    </source>
</evidence>
<dbReference type="PROSITE" id="PS51257">
    <property type="entry name" value="PROKAR_LIPOPROTEIN"/>
    <property type="match status" value="1"/>
</dbReference>
<keyword evidence="9 14" id="KW-0333">Golgi apparatus</keyword>
<dbReference type="Gene3D" id="3.90.550.50">
    <property type="match status" value="1"/>
</dbReference>
<keyword evidence="5" id="KW-0808">Transferase</keyword>
<evidence type="ECO:0000256" key="9">
    <source>
        <dbReference type="ARBA" id="ARBA00023034"/>
    </source>
</evidence>
<comment type="catalytic activity">
    <reaction evidence="13">
        <text>a globoside Gb4Cer (d18:1(4E)) + UDP-alpha-D-galactose = a globoside GalGb4Cer (d18:1(4E)) + UDP + H(+)</text>
        <dbReference type="Rhea" id="RHEA:41996"/>
        <dbReference type="ChEBI" id="CHEBI:15378"/>
        <dbReference type="ChEBI" id="CHEBI:18259"/>
        <dbReference type="ChEBI" id="CHEBI:58223"/>
        <dbReference type="ChEBI" id="CHEBI:62571"/>
        <dbReference type="ChEBI" id="CHEBI:66914"/>
    </reaction>
    <physiologicalReaction direction="left-to-right" evidence="13">
        <dbReference type="Rhea" id="RHEA:41997"/>
    </physiologicalReaction>
</comment>
<evidence type="ECO:0000256" key="8">
    <source>
        <dbReference type="ARBA" id="ARBA00022989"/>
    </source>
</evidence>
<reference evidence="15" key="2">
    <citation type="submission" date="2025-09" db="UniProtKB">
        <authorList>
            <consortium name="Ensembl"/>
        </authorList>
    </citation>
    <scope>IDENTIFICATION</scope>
</reference>
<dbReference type="InterPro" id="IPR002659">
    <property type="entry name" value="Glyco_trans_31"/>
</dbReference>
<evidence type="ECO:0000256" key="11">
    <source>
        <dbReference type="ARBA" id="ARBA00023136"/>
    </source>
</evidence>
<evidence type="ECO:0000256" key="10">
    <source>
        <dbReference type="ARBA" id="ARBA00023098"/>
    </source>
</evidence>
<evidence type="ECO:0000256" key="6">
    <source>
        <dbReference type="ARBA" id="ARBA00022692"/>
    </source>
</evidence>
<evidence type="ECO:0000313" key="15">
    <source>
        <dbReference type="Ensembl" id="ENSVKKP00000023197.1"/>
    </source>
</evidence>
<dbReference type="GO" id="GO:0005783">
    <property type="term" value="C:endoplasmic reticulum"/>
    <property type="evidence" value="ECO:0007669"/>
    <property type="project" value="TreeGrafter"/>
</dbReference>
<dbReference type="PANTHER" id="PTHR11214">
    <property type="entry name" value="BETA-1,3-N-ACETYLGLUCOSAMINYLTRANSFERASE"/>
    <property type="match status" value="1"/>
</dbReference>
<keyword evidence="7" id="KW-0735">Signal-anchor</keyword>
<dbReference type="GO" id="GO:0000139">
    <property type="term" value="C:Golgi membrane"/>
    <property type="evidence" value="ECO:0007669"/>
    <property type="project" value="UniProtKB-SubCell"/>
</dbReference>